<organism evidence="4">
    <name type="scientific">marine sediment metagenome</name>
    <dbReference type="NCBI Taxonomy" id="412755"/>
    <lineage>
        <taxon>unclassified sequences</taxon>
        <taxon>metagenomes</taxon>
        <taxon>ecological metagenomes</taxon>
    </lineage>
</organism>
<keyword evidence="1" id="KW-0807">Transducer</keyword>
<keyword evidence="2" id="KW-0812">Transmembrane</keyword>
<evidence type="ECO:0000313" key="4">
    <source>
        <dbReference type="EMBL" id="KKN33816.1"/>
    </source>
</evidence>
<reference evidence="4" key="1">
    <citation type="journal article" date="2015" name="Nature">
        <title>Complex archaea that bridge the gap between prokaryotes and eukaryotes.</title>
        <authorList>
            <person name="Spang A."/>
            <person name="Saw J.H."/>
            <person name="Jorgensen S.L."/>
            <person name="Zaremba-Niedzwiedzka K."/>
            <person name="Martijn J."/>
            <person name="Lind A.E."/>
            <person name="van Eijk R."/>
            <person name="Schleper C."/>
            <person name="Guy L."/>
            <person name="Ettema T.J."/>
        </authorList>
    </citation>
    <scope>NUCLEOTIDE SEQUENCE</scope>
</reference>
<dbReference type="GO" id="GO:0016020">
    <property type="term" value="C:membrane"/>
    <property type="evidence" value="ECO:0007669"/>
    <property type="project" value="InterPro"/>
</dbReference>
<dbReference type="AlphaFoldDB" id="A0A0F9SA09"/>
<feature type="non-terminal residue" evidence="4">
    <location>
        <position position="1"/>
    </location>
</feature>
<dbReference type="SUPFAM" id="SSF58104">
    <property type="entry name" value="Methyl-accepting chemotaxis protein (MCP) signaling domain"/>
    <property type="match status" value="1"/>
</dbReference>
<comment type="caution">
    <text evidence="4">The sequence shown here is derived from an EMBL/GenBank/DDBJ whole genome shotgun (WGS) entry which is preliminary data.</text>
</comment>
<evidence type="ECO:0000256" key="1">
    <source>
        <dbReference type="ARBA" id="ARBA00023224"/>
    </source>
</evidence>
<dbReference type="EMBL" id="LAZR01002149">
    <property type="protein sequence ID" value="KKN33816.1"/>
    <property type="molecule type" value="Genomic_DNA"/>
</dbReference>
<accession>A0A0F9SA09</accession>
<dbReference type="SMART" id="SM00283">
    <property type="entry name" value="MA"/>
    <property type="match status" value="1"/>
</dbReference>
<dbReference type="GO" id="GO:0007165">
    <property type="term" value="P:signal transduction"/>
    <property type="evidence" value="ECO:0007669"/>
    <property type="project" value="UniProtKB-KW"/>
</dbReference>
<evidence type="ECO:0000259" key="3">
    <source>
        <dbReference type="PROSITE" id="PS50111"/>
    </source>
</evidence>
<dbReference type="Pfam" id="PF00015">
    <property type="entry name" value="MCPsignal"/>
    <property type="match status" value="1"/>
</dbReference>
<keyword evidence="2" id="KW-0472">Membrane</keyword>
<dbReference type="PROSITE" id="PS50111">
    <property type="entry name" value="CHEMOTAXIS_TRANSDUC_2"/>
    <property type="match status" value="1"/>
</dbReference>
<dbReference type="FunFam" id="1.10.287.950:FF:000001">
    <property type="entry name" value="Methyl-accepting chemotaxis sensory transducer"/>
    <property type="match status" value="1"/>
</dbReference>
<feature type="transmembrane region" description="Helical" evidence="2">
    <location>
        <begin position="221"/>
        <end position="240"/>
    </location>
</feature>
<keyword evidence="2" id="KW-1133">Transmembrane helix</keyword>
<feature type="domain" description="Methyl-accepting transducer" evidence="3">
    <location>
        <begin position="300"/>
        <end position="536"/>
    </location>
</feature>
<dbReference type="PANTHER" id="PTHR32089:SF112">
    <property type="entry name" value="LYSOZYME-LIKE PROTEIN-RELATED"/>
    <property type="match status" value="1"/>
</dbReference>
<dbReference type="PANTHER" id="PTHR32089">
    <property type="entry name" value="METHYL-ACCEPTING CHEMOTAXIS PROTEIN MCPB"/>
    <property type="match status" value="1"/>
</dbReference>
<protein>
    <recommendedName>
        <fullName evidence="3">Methyl-accepting transducer domain-containing protein</fullName>
    </recommendedName>
</protein>
<gene>
    <name evidence="4" type="ORF">LCGC14_0800020</name>
</gene>
<evidence type="ECO:0000256" key="2">
    <source>
        <dbReference type="SAM" id="Phobius"/>
    </source>
</evidence>
<dbReference type="InterPro" id="IPR004089">
    <property type="entry name" value="MCPsignal_dom"/>
</dbReference>
<dbReference type="Gene3D" id="1.10.287.950">
    <property type="entry name" value="Methyl-accepting chemotaxis protein"/>
    <property type="match status" value="1"/>
</dbReference>
<sequence length="572" mass="62937">EILDSLLATNINWLTQQDNLKIKESIKNLQNNVQLVRSAGKLAGDPQALLINNERERAGDLSQLRKYVNAANTYDPLNKITFFDQLVQLNESLEKITLYRQQYFAKPSDQSKQSLIGENISFSKVLDSLSALPRFGIYTEVDEDTLIAEEPEEIGQLSLDSLTSLTNRYTKELDNTAALAIRSKTSQLALNNSMEQLTALLNSHQSEIDNIKQDITSRVKWLMIASLAVIIFAIALLFILQNKVIVHLTQLEVFLRQLLQGNYTQTLQSNMHYQEVVSVKKSALQLQSHLTTLIDNLGIESQQIINASGNMRSISEQALSLTNEQNLSTDQVATAVTQLSYSFKSVADNAENASTSANLANQAAADASLELSQTAFSVQTLATNLILVEQIMVRLEESGKNIGAVLEVIQNVAEQTNLLALNAAIEAARAGEHGRGFAVVADEVRQLASRTTSSTDEIRTIIQQLVASSTEASQTVNVQSKAAQKCVSQMSSTQNAIEPVIKAFENISLLNTHIAESTQEQVLTVDEIAKNSVIIKQHSDRVTVSINDLITSSDRLDSVNKALENLITKIKN</sequence>
<name>A0A0F9SA09_9ZZZZ</name>
<proteinExistence type="predicted"/>